<sequence length="82" mass="9119">MKMPIRTGTHIEGIHWIAEYLEATRQIRVLRDGREVDIIPAPPAMFGEERDAGSASDAASRAEEAALLACLRRYVADVQPEE</sequence>
<dbReference type="Proteomes" id="UP000198908">
    <property type="component" value="Unassembled WGS sequence"/>
</dbReference>
<evidence type="ECO:0000313" key="1">
    <source>
        <dbReference type="EMBL" id="SDD01141.1"/>
    </source>
</evidence>
<dbReference type="RefSeq" id="WP_091997997.1">
    <property type="nucleotide sequence ID" value="NZ_FMYQ01000013.1"/>
</dbReference>
<name>A0A1G6R9N0_9BURK</name>
<reference evidence="2" key="1">
    <citation type="submission" date="2016-09" db="EMBL/GenBank/DDBJ databases">
        <authorList>
            <person name="Varghese N."/>
            <person name="Submissions S."/>
        </authorList>
    </citation>
    <scope>NUCLEOTIDE SEQUENCE [LARGE SCALE GENOMIC DNA]</scope>
    <source>
        <strain evidence="2">TNe-862</strain>
    </source>
</reference>
<evidence type="ECO:0000313" key="2">
    <source>
        <dbReference type="Proteomes" id="UP000198908"/>
    </source>
</evidence>
<organism evidence="1 2">
    <name type="scientific">Paraburkholderia lycopersici</name>
    <dbReference type="NCBI Taxonomy" id="416944"/>
    <lineage>
        <taxon>Bacteria</taxon>
        <taxon>Pseudomonadati</taxon>
        <taxon>Pseudomonadota</taxon>
        <taxon>Betaproteobacteria</taxon>
        <taxon>Burkholderiales</taxon>
        <taxon>Burkholderiaceae</taxon>
        <taxon>Paraburkholderia</taxon>
    </lineage>
</organism>
<dbReference type="OrthoDB" id="9011789at2"/>
<protein>
    <submittedName>
        <fullName evidence="1">Uncharacterized protein</fullName>
    </submittedName>
</protein>
<proteinExistence type="predicted"/>
<dbReference type="EMBL" id="FMYQ01000013">
    <property type="protein sequence ID" value="SDD01141.1"/>
    <property type="molecule type" value="Genomic_DNA"/>
</dbReference>
<accession>A0A1G6R9N0</accession>
<dbReference type="AlphaFoldDB" id="A0A1G6R9N0"/>
<gene>
    <name evidence="1" type="ORF">SAMN05421548_11345</name>
</gene>
<keyword evidence="2" id="KW-1185">Reference proteome</keyword>